<dbReference type="OrthoDB" id="415532at2759"/>
<keyword evidence="4" id="KW-1185">Reference proteome</keyword>
<feature type="domain" description="DUF4246" evidence="2">
    <location>
        <begin position="312"/>
        <end position="385"/>
    </location>
</feature>
<reference evidence="3 4" key="1">
    <citation type="journal article" date="2010" name="Cell">
        <title>The genome of Naegleria gruberi illuminates early eukaryotic versatility.</title>
        <authorList>
            <person name="Fritz-Laylin L.K."/>
            <person name="Prochnik S.E."/>
            <person name="Ginger M.L."/>
            <person name="Dacks J.B."/>
            <person name="Carpenter M.L."/>
            <person name="Field M.C."/>
            <person name="Kuo A."/>
            <person name="Paredez A."/>
            <person name="Chapman J."/>
            <person name="Pham J."/>
            <person name="Shu S."/>
            <person name="Neupane R."/>
            <person name="Cipriano M."/>
            <person name="Mancuso J."/>
            <person name="Tu H."/>
            <person name="Salamov A."/>
            <person name="Lindquist E."/>
            <person name="Shapiro H."/>
            <person name="Lucas S."/>
            <person name="Grigoriev I.V."/>
            <person name="Cande W.Z."/>
            <person name="Fulton C."/>
            <person name="Rokhsar D.S."/>
            <person name="Dawson S.C."/>
        </authorList>
    </citation>
    <scope>NUCLEOTIDE SEQUENCE [LARGE SCALE GENOMIC DNA]</scope>
    <source>
        <strain evidence="3 4">NEG-M</strain>
    </source>
</reference>
<protein>
    <submittedName>
        <fullName evidence="3">Predicted protein</fullName>
    </submittedName>
</protein>
<organism evidence="4">
    <name type="scientific">Naegleria gruberi</name>
    <name type="common">Amoeba</name>
    <dbReference type="NCBI Taxonomy" id="5762"/>
    <lineage>
        <taxon>Eukaryota</taxon>
        <taxon>Discoba</taxon>
        <taxon>Heterolobosea</taxon>
        <taxon>Tetramitia</taxon>
        <taxon>Eutetramitia</taxon>
        <taxon>Vahlkampfiidae</taxon>
        <taxon>Naegleria</taxon>
    </lineage>
</organism>
<feature type="compositionally biased region" description="Acidic residues" evidence="1">
    <location>
        <begin position="137"/>
        <end position="147"/>
    </location>
</feature>
<dbReference type="AlphaFoldDB" id="D2VJE3"/>
<accession>D2VJE3</accession>
<gene>
    <name evidence="3" type="ORF">NAEGRDRAFT_69008</name>
</gene>
<dbReference type="KEGG" id="ngr:NAEGRDRAFT_69008"/>
<dbReference type="PANTHER" id="PTHR33119:SF1">
    <property type="entry name" value="FE2OG DIOXYGENASE DOMAIN-CONTAINING PROTEIN"/>
    <property type="match status" value="1"/>
</dbReference>
<feature type="compositionally biased region" description="Basic and acidic residues" evidence="1">
    <location>
        <begin position="115"/>
        <end position="136"/>
    </location>
</feature>
<evidence type="ECO:0000313" key="3">
    <source>
        <dbReference type="EMBL" id="EFC42928.1"/>
    </source>
</evidence>
<name>D2VJE3_NAEGR</name>
<dbReference type="GeneID" id="8853000"/>
<dbReference type="VEuPathDB" id="AmoebaDB:NAEGRDRAFT_69008"/>
<evidence type="ECO:0000313" key="4">
    <source>
        <dbReference type="Proteomes" id="UP000006671"/>
    </source>
</evidence>
<sequence length="422" mass="49009">MWGQRKKPAAVEKAKPIQVNPIHADKIVRQIIAKHNWHGKIDRMDIVKKWEKESMDSGISKSSFLVAMDILKDIKELSHTQKSCCGHCGATPKKRAYTDHNSDNDVDENETLFETAKKRDKPASDLEEPKKKKKSEDDDENDEDDEDDEAYYWRSTKFCLCPCAHCAFEEKQVGLNICHQQEDLIPKELAERVKKQFSELVENIPEDKYDWHPGSNQQVLDIIHPSLYCYSKKHSKFNGKFEDAKQLEKQMETAKVETQWLPTDFEIQENGKVKPLSYINNVDPKSQKELQETICDVLSRFIEPVKQFIPKLNEKKVQVIIKAANVIVTPEQGFYPGGTWHTEGDSENILATGIYYYECENVKESVLEFRASLDEENFYDIEQDGVEQAWNEYGVSIIISLDNNKYFYRFMTVIFCLNIWVV</sequence>
<dbReference type="EMBL" id="GG738876">
    <property type="protein sequence ID" value="EFC42928.1"/>
    <property type="molecule type" value="Genomic_DNA"/>
</dbReference>
<dbReference type="PANTHER" id="PTHR33119">
    <property type="entry name" value="IFI3P"/>
    <property type="match status" value="1"/>
</dbReference>
<dbReference type="eggNOG" id="ENOG502QQIE">
    <property type="taxonomic scope" value="Eukaryota"/>
</dbReference>
<dbReference type="InterPro" id="IPR049192">
    <property type="entry name" value="DUF4246_C"/>
</dbReference>
<dbReference type="STRING" id="5762.D2VJE3"/>
<feature type="domain" description="DUF4246" evidence="2">
    <location>
        <begin position="181"/>
        <end position="308"/>
    </location>
</feature>
<feature type="region of interest" description="Disordered" evidence="1">
    <location>
        <begin position="114"/>
        <end position="147"/>
    </location>
</feature>
<proteinExistence type="predicted"/>
<dbReference type="InterPro" id="IPR025340">
    <property type="entry name" value="DUF4246"/>
</dbReference>
<dbReference type="InParanoid" id="D2VJE3"/>
<evidence type="ECO:0000256" key="1">
    <source>
        <dbReference type="SAM" id="MobiDB-lite"/>
    </source>
</evidence>
<dbReference type="Pfam" id="PF14033">
    <property type="entry name" value="DUF4246"/>
    <property type="match status" value="2"/>
</dbReference>
<dbReference type="RefSeq" id="XP_002675672.1">
    <property type="nucleotide sequence ID" value="XM_002675626.1"/>
</dbReference>
<dbReference type="Proteomes" id="UP000006671">
    <property type="component" value="Unassembled WGS sequence"/>
</dbReference>
<evidence type="ECO:0000259" key="2">
    <source>
        <dbReference type="Pfam" id="PF14033"/>
    </source>
</evidence>